<gene>
    <name evidence="1" type="ORF">TRIUR3_19275</name>
</gene>
<dbReference type="AlphaFoldDB" id="M7Z7X9"/>
<dbReference type="EMBL" id="KD162712">
    <property type="protein sequence ID" value="EMS56092.1"/>
    <property type="molecule type" value="Genomic_DNA"/>
</dbReference>
<proteinExistence type="predicted"/>
<sequence>MGSAGAVFGTGFRYFYRLPNFMKSFACDNICSWYKNCEIVKIKNQCLSAFFPWQHVPLSDQFTSTVLAFYSICNRFWQLNFETGPSGFSRQREHYFVAPVIMVAKDVGLNYLWNYSGDCGTQGQAESKVSQNYIHMITEEAHMVFYHPQICRRHLSLRSWVTLNWLSHYSVFFYNDDDAL</sequence>
<name>M7Z7X9_TRIUA</name>
<accession>M7Z7X9</accession>
<protein>
    <submittedName>
        <fullName evidence="1">Uncharacterized protein</fullName>
    </submittedName>
</protein>
<reference evidence="1" key="1">
    <citation type="journal article" date="2013" name="Nature">
        <title>Draft genome of the wheat A-genome progenitor Triticum urartu.</title>
        <authorList>
            <person name="Ling H.Q."/>
            <person name="Zhao S."/>
            <person name="Liu D."/>
            <person name="Wang J."/>
            <person name="Sun H."/>
            <person name="Zhang C."/>
            <person name="Fan H."/>
            <person name="Li D."/>
            <person name="Dong L."/>
            <person name="Tao Y."/>
            <person name="Gao C."/>
            <person name="Wu H."/>
            <person name="Li Y."/>
            <person name="Cui Y."/>
            <person name="Guo X."/>
            <person name="Zheng S."/>
            <person name="Wang B."/>
            <person name="Yu K."/>
            <person name="Liang Q."/>
            <person name="Yang W."/>
            <person name="Lou X."/>
            <person name="Chen J."/>
            <person name="Feng M."/>
            <person name="Jian J."/>
            <person name="Zhang X."/>
            <person name="Luo G."/>
            <person name="Jiang Y."/>
            <person name="Liu J."/>
            <person name="Wang Z."/>
            <person name="Sha Y."/>
            <person name="Zhang B."/>
            <person name="Wu H."/>
            <person name="Tang D."/>
            <person name="Shen Q."/>
            <person name="Xue P."/>
            <person name="Zou S."/>
            <person name="Wang X."/>
            <person name="Liu X."/>
            <person name="Wang F."/>
            <person name="Yang Y."/>
            <person name="An X."/>
            <person name="Dong Z."/>
            <person name="Zhang K."/>
            <person name="Zhang X."/>
            <person name="Luo M.C."/>
            <person name="Dvorak J."/>
            <person name="Tong Y."/>
            <person name="Wang J."/>
            <person name="Yang H."/>
            <person name="Li Z."/>
            <person name="Wang D."/>
            <person name="Zhang A."/>
            <person name="Wang J."/>
        </authorList>
    </citation>
    <scope>NUCLEOTIDE SEQUENCE</scope>
</reference>
<evidence type="ECO:0000313" key="1">
    <source>
        <dbReference type="EMBL" id="EMS56092.1"/>
    </source>
</evidence>
<organism evidence="1">
    <name type="scientific">Triticum urartu</name>
    <name type="common">Red wild einkorn</name>
    <name type="synonym">Crithodium urartu</name>
    <dbReference type="NCBI Taxonomy" id="4572"/>
    <lineage>
        <taxon>Eukaryota</taxon>
        <taxon>Viridiplantae</taxon>
        <taxon>Streptophyta</taxon>
        <taxon>Embryophyta</taxon>
        <taxon>Tracheophyta</taxon>
        <taxon>Spermatophyta</taxon>
        <taxon>Magnoliopsida</taxon>
        <taxon>Liliopsida</taxon>
        <taxon>Poales</taxon>
        <taxon>Poaceae</taxon>
        <taxon>BOP clade</taxon>
        <taxon>Pooideae</taxon>
        <taxon>Triticodae</taxon>
        <taxon>Triticeae</taxon>
        <taxon>Triticinae</taxon>
        <taxon>Triticum</taxon>
    </lineage>
</organism>